<evidence type="ECO:0000256" key="10">
    <source>
        <dbReference type="SAM" id="MobiDB-lite"/>
    </source>
</evidence>
<organism evidence="12 13">
    <name type="scientific">Candidula unifasciata</name>
    <dbReference type="NCBI Taxonomy" id="100452"/>
    <lineage>
        <taxon>Eukaryota</taxon>
        <taxon>Metazoa</taxon>
        <taxon>Spiralia</taxon>
        <taxon>Lophotrochozoa</taxon>
        <taxon>Mollusca</taxon>
        <taxon>Gastropoda</taxon>
        <taxon>Heterobranchia</taxon>
        <taxon>Euthyneura</taxon>
        <taxon>Panpulmonata</taxon>
        <taxon>Eupulmonata</taxon>
        <taxon>Stylommatophora</taxon>
        <taxon>Helicina</taxon>
        <taxon>Helicoidea</taxon>
        <taxon>Geomitridae</taxon>
        <taxon>Candidula</taxon>
    </lineage>
</organism>
<dbReference type="GO" id="GO:0030970">
    <property type="term" value="P:retrograde protein transport, ER to cytosol"/>
    <property type="evidence" value="ECO:0007669"/>
    <property type="project" value="TreeGrafter"/>
</dbReference>
<evidence type="ECO:0000313" key="13">
    <source>
        <dbReference type="Proteomes" id="UP000678393"/>
    </source>
</evidence>
<dbReference type="Gene3D" id="6.10.250.2950">
    <property type="match status" value="1"/>
</dbReference>
<evidence type="ECO:0000256" key="3">
    <source>
        <dbReference type="ARBA" id="ARBA00011034"/>
    </source>
</evidence>
<evidence type="ECO:0000256" key="7">
    <source>
        <dbReference type="ARBA" id="ARBA00022933"/>
    </source>
</evidence>
<evidence type="ECO:0000256" key="5">
    <source>
        <dbReference type="ARBA" id="ARBA00022692"/>
    </source>
</evidence>
<evidence type="ECO:0000313" key="12">
    <source>
        <dbReference type="EMBL" id="CAG5116129.1"/>
    </source>
</evidence>
<dbReference type="GO" id="GO:0036502">
    <property type="term" value="C:Derlin-1-VIMP complex"/>
    <property type="evidence" value="ECO:0007669"/>
    <property type="project" value="TreeGrafter"/>
</dbReference>
<evidence type="ECO:0000256" key="11">
    <source>
        <dbReference type="SAM" id="Phobius"/>
    </source>
</evidence>
<evidence type="ECO:0000256" key="4">
    <source>
        <dbReference type="ARBA" id="ARBA00022490"/>
    </source>
</evidence>
<dbReference type="Proteomes" id="UP000678393">
    <property type="component" value="Unassembled WGS sequence"/>
</dbReference>
<keyword evidence="13" id="KW-1185">Reference proteome</keyword>
<keyword evidence="5 11" id="KW-0812">Transmembrane</keyword>
<feature type="transmembrane region" description="Helical" evidence="11">
    <location>
        <begin position="30"/>
        <end position="46"/>
    </location>
</feature>
<dbReference type="PANTHER" id="PTHR28621">
    <property type="entry name" value="SELENOPROTEIN S"/>
    <property type="match status" value="1"/>
</dbReference>
<proteinExistence type="inferred from homology"/>
<dbReference type="EMBL" id="CAJHNH020000214">
    <property type="protein sequence ID" value="CAG5116129.1"/>
    <property type="molecule type" value="Genomic_DNA"/>
</dbReference>
<comment type="subcellular location">
    <subcellularLocation>
        <location evidence="2">Cytoplasm</location>
    </subcellularLocation>
    <subcellularLocation>
        <location evidence="1">Endoplasmic reticulum membrane</location>
        <topology evidence="1">Single-pass membrane protein</topology>
    </subcellularLocation>
</comment>
<keyword evidence="9 11" id="KW-0472">Membrane</keyword>
<sequence>MLQNHPSITSPTVAEPAIHHFTHLTGVLQLYGWTILFVVVAVLYIGSKVKPWLQNYTQHNVTSSYKKMDTGAVQDRLEAMERARLRMQAQHDEEARKFAERQKELLVEVRLVKGKKSKETDCWQTDCYLRVFPLQPEQLPKPATAKSQPKKPLKPAYNPLMGGGSSAACYRPSRRGGPSAGG</sequence>
<evidence type="ECO:0000256" key="8">
    <source>
        <dbReference type="ARBA" id="ARBA00022989"/>
    </source>
</evidence>
<dbReference type="InterPro" id="IPR009703">
    <property type="entry name" value="Selenoprotein_S"/>
</dbReference>
<dbReference type="OrthoDB" id="75792at2759"/>
<dbReference type="Pfam" id="PF06936">
    <property type="entry name" value="Selenoprotein_S"/>
    <property type="match status" value="1"/>
</dbReference>
<evidence type="ECO:0008006" key="14">
    <source>
        <dbReference type="Google" id="ProtNLM"/>
    </source>
</evidence>
<dbReference type="GO" id="GO:0030968">
    <property type="term" value="P:endoplasmic reticulum unfolded protein response"/>
    <property type="evidence" value="ECO:0007669"/>
    <property type="project" value="TreeGrafter"/>
</dbReference>
<gene>
    <name evidence="12" type="ORF">CUNI_LOCUS1687</name>
</gene>
<evidence type="ECO:0000256" key="6">
    <source>
        <dbReference type="ARBA" id="ARBA00022824"/>
    </source>
</evidence>
<evidence type="ECO:0000256" key="1">
    <source>
        <dbReference type="ARBA" id="ARBA00004389"/>
    </source>
</evidence>
<dbReference type="GO" id="GO:0036513">
    <property type="term" value="C:Derlin-1 retrotranslocation complex"/>
    <property type="evidence" value="ECO:0007669"/>
    <property type="project" value="TreeGrafter"/>
</dbReference>
<keyword evidence="7" id="KW-0712">Selenocysteine</keyword>
<feature type="region of interest" description="Disordered" evidence="10">
    <location>
        <begin position="139"/>
        <end position="182"/>
    </location>
</feature>
<protein>
    <recommendedName>
        <fullName evidence="14">Selenoprotein S</fullName>
    </recommendedName>
</protein>
<keyword evidence="6" id="KW-0256">Endoplasmic reticulum</keyword>
<comment type="caution">
    <text evidence="12">The sequence shown here is derived from an EMBL/GenBank/DDBJ whole genome shotgun (WGS) entry which is preliminary data.</text>
</comment>
<dbReference type="AlphaFoldDB" id="A0A8S3YG25"/>
<keyword evidence="4" id="KW-0963">Cytoplasm</keyword>
<reference evidence="12" key="1">
    <citation type="submission" date="2021-04" db="EMBL/GenBank/DDBJ databases">
        <authorList>
            <consortium name="Molecular Ecology Group"/>
        </authorList>
    </citation>
    <scope>NUCLEOTIDE SEQUENCE</scope>
</reference>
<accession>A0A8S3YG25</accession>
<name>A0A8S3YG25_9EUPU</name>
<evidence type="ECO:0000256" key="2">
    <source>
        <dbReference type="ARBA" id="ARBA00004496"/>
    </source>
</evidence>
<dbReference type="PANTHER" id="PTHR28621:SF1">
    <property type="entry name" value="SELENOPROTEIN S"/>
    <property type="match status" value="1"/>
</dbReference>
<keyword evidence="8 11" id="KW-1133">Transmembrane helix</keyword>
<comment type="similarity">
    <text evidence="3">Belongs to the selenoprotein S family.</text>
</comment>
<evidence type="ECO:0000256" key="9">
    <source>
        <dbReference type="ARBA" id="ARBA00023136"/>
    </source>
</evidence>